<dbReference type="SUPFAM" id="SSF57667">
    <property type="entry name" value="beta-beta-alpha zinc fingers"/>
    <property type="match status" value="1"/>
</dbReference>
<dbReference type="GO" id="GO:0008270">
    <property type="term" value="F:zinc ion binding"/>
    <property type="evidence" value="ECO:0007669"/>
    <property type="project" value="UniProtKB-KW"/>
</dbReference>
<sequence length="224" mass="24838">MSERMSNGDVESRRFKRKMEEVEETPSMNESNLKSLKLSEESSASPPKSGVEASKFICKFCNKSFPNSQALGGHQNAHRRERVLLNFEKEMEIGFRSNLLYPYSVSSNLPFRGTHLYQGGANLHHRMPQVPTMTTTWPFQPRGYGFPLTTHRFGMSGGSWGGGSRLLNPTGVSYPLNLFPSLPNTITTTTTTQSKTPINASLQGTPTVSTKDSSSDELDLSLKL</sequence>
<dbReference type="PROSITE" id="PS00028">
    <property type="entry name" value="ZINC_FINGER_C2H2_1"/>
    <property type="match status" value="1"/>
</dbReference>
<accession>A0AAN9LMZ4</accession>
<protein>
    <recommendedName>
        <fullName evidence="8">C2H2-type domain-containing protein</fullName>
    </recommendedName>
</protein>
<evidence type="ECO:0000256" key="1">
    <source>
        <dbReference type="ARBA" id="ARBA00004123"/>
    </source>
</evidence>
<feature type="compositionally biased region" description="Polar residues" evidence="7">
    <location>
        <begin position="193"/>
        <end position="210"/>
    </location>
</feature>
<feature type="region of interest" description="Disordered" evidence="7">
    <location>
        <begin position="188"/>
        <end position="224"/>
    </location>
</feature>
<evidence type="ECO:0000256" key="3">
    <source>
        <dbReference type="ARBA" id="ARBA00022771"/>
    </source>
</evidence>
<evidence type="ECO:0000256" key="7">
    <source>
        <dbReference type="SAM" id="MobiDB-lite"/>
    </source>
</evidence>
<comment type="caution">
    <text evidence="9">The sequence shown here is derived from an EMBL/GenBank/DDBJ whole genome shotgun (WGS) entry which is preliminary data.</text>
</comment>
<keyword evidence="4" id="KW-0862">Zinc</keyword>
<feature type="domain" description="C2H2-type" evidence="8">
    <location>
        <begin position="56"/>
        <end position="83"/>
    </location>
</feature>
<evidence type="ECO:0000256" key="4">
    <source>
        <dbReference type="ARBA" id="ARBA00022833"/>
    </source>
</evidence>
<feature type="compositionally biased region" description="Low complexity" evidence="7">
    <location>
        <begin position="29"/>
        <end position="48"/>
    </location>
</feature>
<dbReference type="Pfam" id="PF13912">
    <property type="entry name" value="zf-C2H2_6"/>
    <property type="match status" value="1"/>
</dbReference>
<dbReference type="InterPro" id="IPR044246">
    <property type="entry name" value="ZFP3-like"/>
</dbReference>
<dbReference type="EMBL" id="JAYMYQ010000004">
    <property type="protein sequence ID" value="KAK7336398.1"/>
    <property type="molecule type" value="Genomic_DNA"/>
</dbReference>
<dbReference type="InterPro" id="IPR036236">
    <property type="entry name" value="Znf_C2H2_sf"/>
</dbReference>
<dbReference type="PROSITE" id="PS50157">
    <property type="entry name" value="ZINC_FINGER_C2H2_2"/>
    <property type="match status" value="1"/>
</dbReference>
<dbReference type="InterPro" id="IPR013087">
    <property type="entry name" value="Znf_C2H2_type"/>
</dbReference>
<keyword evidence="3 6" id="KW-0863">Zinc-finger</keyword>
<dbReference type="PANTHER" id="PTHR47287">
    <property type="entry name" value="C2H2 AND C2HC ZINC FINGERS SUPERFAMILY PROTEIN"/>
    <property type="match status" value="1"/>
</dbReference>
<organism evidence="9 10">
    <name type="scientific">Canavalia gladiata</name>
    <name type="common">Sword bean</name>
    <name type="synonym">Dolichos gladiatus</name>
    <dbReference type="NCBI Taxonomy" id="3824"/>
    <lineage>
        <taxon>Eukaryota</taxon>
        <taxon>Viridiplantae</taxon>
        <taxon>Streptophyta</taxon>
        <taxon>Embryophyta</taxon>
        <taxon>Tracheophyta</taxon>
        <taxon>Spermatophyta</taxon>
        <taxon>Magnoliopsida</taxon>
        <taxon>eudicotyledons</taxon>
        <taxon>Gunneridae</taxon>
        <taxon>Pentapetalae</taxon>
        <taxon>rosids</taxon>
        <taxon>fabids</taxon>
        <taxon>Fabales</taxon>
        <taxon>Fabaceae</taxon>
        <taxon>Papilionoideae</taxon>
        <taxon>50 kb inversion clade</taxon>
        <taxon>NPAAA clade</taxon>
        <taxon>indigoferoid/millettioid clade</taxon>
        <taxon>Phaseoleae</taxon>
        <taxon>Canavalia</taxon>
    </lineage>
</organism>
<feature type="region of interest" description="Disordered" evidence="7">
    <location>
        <begin position="1"/>
        <end position="48"/>
    </location>
</feature>
<reference evidence="9 10" key="1">
    <citation type="submission" date="2024-01" db="EMBL/GenBank/DDBJ databases">
        <title>The genomes of 5 underutilized Papilionoideae crops provide insights into root nodulation and disease resistanc.</title>
        <authorList>
            <person name="Jiang F."/>
        </authorList>
    </citation>
    <scope>NUCLEOTIDE SEQUENCE [LARGE SCALE GENOMIC DNA]</scope>
    <source>
        <strain evidence="9">LVBAO_FW01</strain>
        <tissue evidence="9">Leaves</tissue>
    </source>
</reference>
<dbReference type="Gene3D" id="3.30.160.60">
    <property type="entry name" value="Classic Zinc Finger"/>
    <property type="match status" value="1"/>
</dbReference>
<comment type="subcellular location">
    <subcellularLocation>
        <location evidence="1">Nucleus</location>
    </subcellularLocation>
</comment>
<proteinExistence type="predicted"/>
<dbReference type="PANTHER" id="PTHR47287:SF13">
    <property type="entry name" value="C2H2-TYPE DOMAIN-CONTAINING PROTEIN"/>
    <property type="match status" value="1"/>
</dbReference>
<keyword evidence="2" id="KW-0479">Metal-binding</keyword>
<feature type="compositionally biased region" description="Acidic residues" evidence="7">
    <location>
        <begin position="215"/>
        <end position="224"/>
    </location>
</feature>
<keyword evidence="5" id="KW-0539">Nucleus</keyword>
<evidence type="ECO:0000256" key="2">
    <source>
        <dbReference type="ARBA" id="ARBA00022723"/>
    </source>
</evidence>
<evidence type="ECO:0000313" key="9">
    <source>
        <dbReference type="EMBL" id="KAK7336398.1"/>
    </source>
</evidence>
<name>A0AAN9LMZ4_CANGL</name>
<dbReference type="GO" id="GO:0009788">
    <property type="term" value="P:negative regulation of abscisic acid-activated signaling pathway"/>
    <property type="evidence" value="ECO:0007669"/>
    <property type="project" value="InterPro"/>
</dbReference>
<dbReference type="AlphaFoldDB" id="A0AAN9LMZ4"/>
<dbReference type="GO" id="GO:0005634">
    <property type="term" value="C:nucleus"/>
    <property type="evidence" value="ECO:0007669"/>
    <property type="project" value="UniProtKB-SubCell"/>
</dbReference>
<dbReference type="Proteomes" id="UP001367508">
    <property type="component" value="Unassembled WGS sequence"/>
</dbReference>
<evidence type="ECO:0000256" key="5">
    <source>
        <dbReference type="ARBA" id="ARBA00023242"/>
    </source>
</evidence>
<evidence type="ECO:0000256" key="6">
    <source>
        <dbReference type="PROSITE-ProRule" id="PRU00042"/>
    </source>
</evidence>
<evidence type="ECO:0000259" key="8">
    <source>
        <dbReference type="PROSITE" id="PS50157"/>
    </source>
</evidence>
<gene>
    <name evidence="9" type="ORF">VNO77_16938</name>
</gene>
<keyword evidence="10" id="KW-1185">Reference proteome</keyword>
<evidence type="ECO:0000313" key="10">
    <source>
        <dbReference type="Proteomes" id="UP001367508"/>
    </source>
</evidence>